<feature type="region of interest" description="Disordered" evidence="1">
    <location>
        <begin position="370"/>
        <end position="396"/>
    </location>
</feature>
<evidence type="ECO:0008006" key="4">
    <source>
        <dbReference type="Google" id="ProtNLM"/>
    </source>
</evidence>
<evidence type="ECO:0000313" key="3">
    <source>
        <dbReference type="Proteomes" id="UP000069940"/>
    </source>
</evidence>
<reference evidence="2" key="2">
    <citation type="submission" date="2025-05" db="UniProtKB">
        <authorList>
            <consortium name="EnsemblMetazoa"/>
        </authorList>
    </citation>
    <scope>IDENTIFICATION</scope>
    <source>
        <strain evidence="2">Foshan</strain>
    </source>
</reference>
<accession>A0ABM1YJ70</accession>
<dbReference type="EnsemblMetazoa" id="AALFPA23_009632.R13307">
    <property type="protein sequence ID" value="AALFPA23_009632.P13307"/>
    <property type="gene ID" value="AALFPA23_009632"/>
</dbReference>
<keyword evidence="3" id="KW-1185">Reference proteome</keyword>
<name>A0ABM1YJ70_AEDAL</name>
<dbReference type="SUPFAM" id="SSF56672">
    <property type="entry name" value="DNA/RNA polymerases"/>
    <property type="match status" value="1"/>
</dbReference>
<sequence length="396" mass="45147">MGESRDIAFRRFQGTERRLARDADLKEQYHQFMTEYVKLGYMTKVEEFGEPRKRCYLPHHPVIKKASTTTKLRVVFDASCKTSTGISLNDSLLVGPIVQEDLRSTLSNVYCIMLRSRMKQIMLVADVEKMFRQIFILPEDRHLQCILWRFDLADTVDVYELNTVTYGTKPAPFLATRTLNQLAMDEEQKYPLAAKAATEDTYMDDVITGADTVQVACELRVQLEEITTKGGFRLRKWASNNPAVLEGISEDDLAIRLPEGINLDPDSTVKTLGLTWMPNTEQLRFNFDFPSCPSFQQLSKRQVLSMIATLFDPLGLLGAVITTAKTIMQYLWKFRNEKDQALDWDQPLPSTVGEMWKAYYDQCAVHNVGRSGRGTEPEKGSRNLPLANTNRPGKFS</sequence>
<dbReference type="Pfam" id="PF05380">
    <property type="entry name" value="Peptidase_A17"/>
    <property type="match status" value="1"/>
</dbReference>
<dbReference type="InterPro" id="IPR043502">
    <property type="entry name" value="DNA/RNA_pol_sf"/>
</dbReference>
<dbReference type="CDD" id="cd01644">
    <property type="entry name" value="RT_pepA17"/>
    <property type="match status" value="1"/>
</dbReference>
<dbReference type="Proteomes" id="UP000069940">
    <property type="component" value="Unassembled WGS sequence"/>
</dbReference>
<protein>
    <recommendedName>
        <fullName evidence="4">Reverse transcriptase domain-containing protein</fullName>
    </recommendedName>
</protein>
<organism evidence="2 3">
    <name type="scientific">Aedes albopictus</name>
    <name type="common">Asian tiger mosquito</name>
    <name type="synonym">Stegomyia albopicta</name>
    <dbReference type="NCBI Taxonomy" id="7160"/>
    <lineage>
        <taxon>Eukaryota</taxon>
        <taxon>Metazoa</taxon>
        <taxon>Ecdysozoa</taxon>
        <taxon>Arthropoda</taxon>
        <taxon>Hexapoda</taxon>
        <taxon>Insecta</taxon>
        <taxon>Pterygota</taxon>
        <taxon>Neoptera</taxon>
        <taxon>Endopterygota</taxon>
        <taxon>Diptera</taxon>
        <taxon>Nematocera</taxon>
        <taxon>Culicoidea</taxon>
        <taxon>Culicidae</taxon>
        <taxon>Culicinae</taxon>
        <taxon>Aedini</taxon>
        <taxon>Aedes</taxon>
        <taxon>Stegomyia</taxon>
    </lineage>
</organism>
<evidence type="ECO:0000313" key="2">
    <source>
        <dbReference type="EnsemblMetazoa" id="AALFPA23_009632.P13307"/>
    </source>
</evidence>
<feature type="compositionally biased region" description="Polar residues" evidence="1">
    <location>
        <begin position="386"/>
        <end position="396"/>
    </location>
</feature>
<proteinExistence type="predicted"/>
<dbReference type="InterPro" id="IPR008042">
    <property type="entry name" value="Retrotrans_Pao"/>
</dbReference>
<dbReference type="PANTHER" id="PTHR47331:SF1">
    <property type="entry name" value="GAG-LIKE PROTEIN"/>
    <property type="match status" value="1"/>
</dbReference>
<reference evidence="3" key="1">
    <citation type="journal article" date="2015" name="Proc. Natl. Acad. Sci. U.S.A.">
        <title>Genome sequence of the Asian Tiger mosquito, Aedes albopictus, reveals insights into its biology, genetics, and evolution.</title>
        <authorList>
            <person name="Chen X.G."/>
            <person name="Jiang X."/>
            <person name="Gu J."/>
            <person name="Xu M."/>
            <person name="Wu Y."/>
            <person name="Deng Y."/>
            <person name="Zhang C."/>
            <person name="Bonizzoni M."/>
            <person name="Dermauw W."/>
            <person name="Vontas J."/>
            <person name="Armbruster P."/>
            <person name="Huang X."/>
            <person name="Yang Y."/>
            <person name="Zhang H."/>
            <person name="He W."/>
            <person name="Peng H."/>
            <person name="Liu Y."/>
            <person name="Wu K."/>
            <person name="Chen J."/>
            <person name="Lirakis M."/>
            <person name="Topalis P."/>
            <person name="Van Leeuwen T."/>
            <person name="Hall A.B."/>
            <person name="Jiang X."/>
            <person name="Thorpe C."/>
            <person name="Mueller R.L."/>
            <person name="Sun C."/>
            <person name="Waterhouse R.M."/>
            <person name="Yan G."/>
            <person name="Tu Z.J."/>
            <person name="Fang X."/>
            <person name="James A.A."/>
        </authorList>
    </citation>
    <scope>NUCLEOTIDE SEQUENCE [LARGE SCALE GENOMIC DNA]</scope>
    <source>
        <strain evidence="3">Foshan</strain>
    </source>
</reference>
<dbReference type="GeneID" id="134286505"/>
<dbReference type="PANTHER" id="PTHR47331">
    <property type="entry name" value="PHD-TYPE DOMAIN-CONTAINING PROTEIN"/>
    <property type="match status" value="1"/>
</dbReference>
<evidence type="ECO:0000256" key="1">
    <source>
        <dbReference type="SAM" id="MobiDB-lite"/>
    </source>
</evidence>
<dbReference type="RefSeq" id="XP_062704109.1">
    <property type="nucleotide sequence ID" value="XM_062848125.1"/>
</dbReference>